<accession>A0A3N5BFT6</accession>
<keyword evidence="3" id="KW-0378">Hydrolase</keyword>
<keyword evidence="12" id="KW-0645">Protease</keyword>
<gene>
    <name evidence="12" type="ORF">EDC24_0613</name>
</gene>
<evidence type="ECO:0000256" key="6">
    <source>
        <dbReference type="ARBA" id="ARBA00023316"/>
    </source>
</evidence>
<dbReference type="InterPro" id="IPR001967">
    <property type="entry name" value="Peptidase_S11_N"/>
</dbReference>
<keyword evidence="6" id="KW-0961">Cell wall biogenesis/degradation</keyword>
<dbReference type="PANTHER" id="PTHR21581">
    <property type="entry name" value="D-ALANYL-D-ALANINE CARBOXYPEPTIDASE"/>
    <property type="match status" value="1"/>
</dbReference>
<feature type="domain" description="Peptidase S11 D-alanyl-D-alanine carboxypeptidase A N-terminal" evidence="11">
    <location>
        <begin position="23"/>
        <end position="247"/>
    </location>
</feature>
<keyword evidence="4" id="KW-0133">Cell shape</keyword>
<name>A0A3N5BFT6_9BACI</name>
<reference evidence="12 13" key="1">
    <citation type="submission" date="2018-11" db="EMBL/GenBank/DDBJ databases">
        <title>Genomic Encyclopedia of Type Strains, Phase IV (KMG-IV): sequencing the most valuable type-strain genomes for metagenomic binning, comparative biology and taxonomic classification.</title>
        <authorList>
            <person name="Goeker M."/>
        </authorList>
    </citation>
    <scope>NUCLEOTIDE SEQUENCE [LARGE SCALE GENOMIC DNA]</scope>
    <source>
        <strain evidence="12 13">DSM 18090</strain>
    </source>
</reference>
<dbReference type="SUPFAM" id="SSF56601">
    <property type="entry name" value="beta-lactamase/transpeptidase-like"/>
    <property type="match status" value="1"/>
</dbReference>
<dbReference type="GO" id="GO:0009002">
    <property type="term" value="F:serine-type D-Ala-D-Ala carboxypeptidase activity"/>
    <property type="evidence" value="ECO:0007669"/>
    <property type="project" value="InterPro"/>
</dbReference>
<keyword evidence="5" id="KW-0573">Peptidoglycan synthesis</keyword>
<feature type="signal peptide" evidence="10">
    <location>
        <begin position="1"/>
        <end position="23"/>
    </location>
</feature>
<dbReference type="RefSeq" id="WP_124219616.1">
    <property type="nucleotide sequence ID" value="NZ_RKRF01000007.1"/>
</dbReference>
<dbReference type="GO" id="GO:0071555">
    <property type="term" value="P:cell wall organization"/>
    <property type="evidence" value="ECO:0007669"/>
    <property type="project" value="UniProtKB-KW"/>
</dbReference>
<dbReference type="Pfam" id="PF00768">
    <property type="entry name" value="Peptidase_S11"/>
    <property type="match status" value="1"/>
</dbReference>
<feature type="chain" id="PRO_5018216657" evidence="10">
    <location>
        <begin position="24"/>
        <end position="300"/>
    </location>
</feature>
<dbReference type="OrthoDB" id="9791132at2"/>
<protein>
    <submittedName>
        <fullName evidence="12">D-alanyl-D-alanine carboxypeptidase</fullName>
    </submittedName>
</protein>
<dbReference type="GO" id="GO:0006508">
    <property type="term" value="P:proteolysis"/>
    <property type="evidence" value="ECO:0007669"/>
    <property type="project" value="InterPro"/>
</dbReference>
<comment type="caution">
    <text evidence="12">The sequence shown here is derived from an EMBL/GenBank/DDBJ whole genome shotgun (WGS) entry which is preliminary data.</text>
</comment>
<dbReference type="Gene3D" id="3.40.710.10">
    <property type="entry name" value="DD-peptidase/beta-lactamase superfamily"/>
    <property type="match status" value="1"/>
</dbReference>
<comment type="similarity">
    <text evidence="1 9">Belongs to the peptidase S11 family.</text>
</comment>
<evidence type="ECO:0000256" key="7">
    <source>
        <dbReference type="PIRSR" id="PIRSR618044-1"/>
    </source>
</evidence>
<evidence type="ECO:0000256" key="4">
    <source>
        <dbReference type="ARBA" id="ARBA00022960"/>
    </source>
</evidence>
<dbReference type="PRINTS" id="PR00725">
    <property type="entry name" value="DADACBPTASE1"/>
</dbReference>
<evidence type="ECO:0000256" key="5">
    <source>
        <dbReference type="ARBA" id="ARBA00022984"/>
    </source>
</evidence>
<feature type="active site" description="Acyl-ester intermediate" evidence="7">
    <location>
        <position position="58"/>
    </location>
</feature>
<dbReference type="EMBL" id="RKRF01000007">
    <property type="protein sequence ID" value="RPF55729.1"/>
    <property type="molecule type" value="Genomic_DNA"/>
</dbReference>
<evidence type="ECO:0000313" key="12">
    <source>
        <dbReference type="EMBL" id="RPF55729.1"/>
    </source>
</evidence>
<evidence type="ECO:0000256" key="9">
    <source>
        <dbReference type="RuleBase" id="RU004016"/>
    </source>
</evidence>
<dbReference type="AlphaFoldDB" id="A0A3N5BFT6"/>
<evidence type="ECO:0000259" key="11">
    <source>
        <dbReference type="Pfam" id="PF00768"/>
    </source>
</evidence>
<feature type="binding site" evidence="8">
    <location>
        <position position="217"/>
    </location>
    <ligand>
        <name>substrate</name>
    </ligand>
</feature>
<keyword evidence="12" id="KW-0121">Carboxypeptidase</keyword>
<dbReference type="GO" id="GO:0009252">
    <property type="term" value="P:peptidoglycan biosynthetic process"/>
    <property type="evidence" value="ECO:0007669"/>
    <property type="project" value="UniProtKB-KW"/>
</dbReference>
<evidence type="ECO:0000256" key="3">
    <source>
        <dbReference type="ARBA" id="ARBA00022801"/>
    </source>
</evidence>
<keyword evidence="13" id="KW-1185">Reference proteome</keyword>
<dbReference type="Proteomes" id="UP000276443">
    <property type="component" value="Unassembled WGS sequence"/>
</dbReference>
<feature type="active site" description="Proton acceptor" evidence="7">
    <location>
        <position position="61"/>
    </location>
</feature>
<feature type="active site" evidence="7">
    <location>
        <position position="113"/>
    </location>
</feature>
<organism evidence="12 13">
    <name type="scientific">Aquisalibacillus elongatus</name>
    <dbReference type="NCBI Taxonomy" id="485577"/>
    <lineage>
        <taxon>Bacteria</taxon>
        <taxon>Bacillati</taxon>
        <taxon>Bacillota</taxon>
        <taxon>Bacilli</taxon>
        <taxon>Bacillales</taxon>
        <taxon>Bacillaceae</taxon>
        <taxon>Aquisalibacillus</taxon>
    </lineage>
</organism>
<evidence type="ECO:0000256" key="10">
    <source>
        <dbReference type="SAM" id="SignalP"/>
    </source>
</evidence>
<evidence type="ECO:0000313" key="13">
    <source>
        <dbReference type="Proteomes" id="UP000276443"/>
    </source>
</evidence>
<evidence type="ECO:0000256" key="8">
    <source>
        <dbReference type="PIRSR" id="PIRSR618044-2"/>
    </source>
</evidence>
<dbReference type="InterPro" id="IPR018044">
    <property type="entry name" value="Peptidase_S11"/>
</dbReference>
<dbReference type="GO" id="GO:0008360">
    <property type="term" value="P:regulation of cell shape"/>
    <property type="evidence" value="ECO:0007669"/>
    <property type="project" value="UniProtKB-KW"/>
</dbReference>
<dbReference type="PANTHER" id="PTHR21581:SF33">
    <property type="entry name" value="D-ALANYL-D-ALANINE CARBOXYPEPTIDASE DACB"/>
    <property type="match status" value="1"/>
</dbReference>
<sequence>MKNALMIILVFTLLFLTTVPSETEVTPSISAENAVVLDMDTNEIIFEKNANQQKNIASITKIMTAIVALEQEEIKDRVLISRNAAMKEGSSIYTKPGDIYTLEDLIYGLMLRSGNDAATAIAEHVGGSVKGFAFLMNQKATWIGMNNSSFQNPHGLDEENHYSTAYDMALLTSYAMSTNSDFRKIFGTKKHLPENINYYWFNKNKMLMTNDYCTGGKTGFTKSAGRTLVTTAERNGEQIVVVTLNASSDWQDHRTLYDYGFKALEDQSDPIDEEILDFPQFIESYFDVIHRMHGVRQWSI</sequence>
<keyword evidence="2 10" id="KW-0732">Signal</keyword>
<evidence type="ECO:0000256" key="1">
    <source>
        <dbReference type="ARBA" id="ARBA00007164"/>
    </source>
</evidence>
<dbReference type="InterPro" id="IPR012338">
    <property type="entry name" value="Beta-lactam/transpept-like"/>
</dbReference>
<proteinExistence type="inferred from homology"/>
<evidence type="ECO:0000256" key="2">
    <source>
        <dbReference type="ARBA" id="ARBA00022729"/>
    </source>
</evidence>